<accession>A0A1C4ZAG1</accession>
<evidence type="ECO:0000313" key="2">
    <source>
        <dbReference type="EMBL" id="SCF29897.1"/>
    </source>
</evidence>
<dbReference type="Pfam" id="PF00221">
    <property type="entry name" value="Lyase_aromatic"/>
    <property type="match status" value="1"/>
</dbReference>
<dbReference type="OrthoDB" id="9806955at2"/>
<protein>
    <submittedName>
        <fullName evidence="2">Histidine ammonia-lyase</fullName>
    </submittedName>
</protein>
<evidence type="ECO:0000313" key="3">
    <source>
        <dbReference type="Proteomes" id="UP000198253"/>
    </source>
</evidence>
<dbReference type="InterPro" id="IPR024083">
    <property type="entry name" value="Fumarase/histidase_N"/>
</dbReference>
<dbReference type="Gene3D" id="1.10.275.10">
    <property type="entry name" value="Fumarase/aspartase (N-terminal domain)"/>
    <property type="match status" value="1"/>
</dbReference>
<dbReference type="EMBL" id="LT607413">
    <property type="protein sequence ID" value="SCF29897.1"/>
    <property type="molecule type" value="Genomic_DNA"/>
</dbReference>
<dbReference type="GO" id="GO:0016841">
    <property type="term" value="F:ammonia-lyase activity"/>
    <property type="evidence" value="ECO:0007669"/>
    <property type="project" value="InterPro"/>
</dbReference>
<sequence length="476" mass="49453">MTDRVEEVLARAAAPIEASPDELRAMADSRAVLTAATTEVYGTTRGFGPLAAYPADPDPRRQGLGLVSHLAVGQGEPLSPGVTRTMVWLRLRSMALGHSAVDPALWVALADQWNAGFTPVVPREGSLSASGDLVPLAHAALAAGGSGTELAWHDDAQVRAAGRLRALGLSPVVWEARTALAFVNGSSASLAQALHNHRTLRASVRLAAAATARIVTLLGADPAPYGEPLSRVRNQPGQRSVAAWIRAALPPDGVRADSRPLQERYSLRCAPQVLGAVLDQLDAQGTILSREADGCTDNPVIVDGDVHHGGNFHAAPVALATEAHAVCAHQVALLMERQLALLIDPTVNGGLPPMLTPAPGAASGLAGVQIAAASHLARLRQLAHPASTTTIPVNLENQDHTPLALNGANAVADMLERVRWIAGSLLVAVNQHTHLRPAATTGLWARLRAAIGPLDGDRPLAAAVRDAAALGLPEEG</sequence>
<dbReference type="Proteomes" id="UP000198253">
    <property type="component" value="Chromosome I"/>
</dbReference>
<evidence type="ECO:0000256" key="1">
    <source>
        <dbReference type="ARBA" id="ARBA00023239"/>
    </source>
</evidence>
<dbReference type="PROSITE" id="PS00488">
    <property type="entry name" value="PAL_HISTIDASE"/>
    <property type="match status" value="1"/>
</dbReference>
<dbReference type="InterPro" id="IPR022313">
    <property type="entry name" value="Phe/His_NH3-lyase_AS"/>
</dbReference>
<reference evidence="3" key="1">
    <citation type="submission" date="2016-06" db="EMBL/GenBank/DDBJ databases">
        <authorList>
            <person name="Varghese N."/>
            <person name="Submissions Spin"/>
        </authorList>
    </citation>
    <scope>NUCLEOTIDE SEQUENCE [LARGE SCALE GENOMIC DNA]</scope>
    <source>
        <strain evidence="3">DSM 43816</strain>
    </source>
</reference>
<dbReference type="RefSeq" id="WP_088983757.1">
    <property type="nucleotide sequence ID" value="NZ_LT607413.1"/>
</dbReference>
<keyword evidence="1 2" id="KW-0456">Lyase</keyword>
<proteinExistence type="predicted"/>
<dbReference type="InParanoid" id="A0A1C4ZAG1"/>
<name>A0A1C4ZAG1_MICEC</name>
<gene>
    <name evidence="2" type="ORF">GA0070618_4980</name>
</gene>
<keyword evidence="3" id="KW-1185">Reference proteome</keyword>
<dbReference type="InterPro" id="IPR001106">
    <property type="entry name" value="Aromatic_Lyase"/>
</dbReference>
<dbReference type="InterPro" id="IPR008948">
    <property type="entry name" value="L-Aspartase-like"/>
</dbReference>
<dbReference type="Gene3D" id="1.20.200.10">
    <property type="entry name" value="Fumarase/aspartase (Central domain)"/>
    <property type="match status" value="1"/>
</dbReference>
<dbReference type="PANTHER" id="PTHR10362">
    <property type="entry name" value="HISTIDINE AMMONIA-LYASE"/>
    <property type="match status" value="1"/>
</dbReference>
<dbReference type="SUPFAM" id="SSF48557">
    <property type="entry name" value="L-aspartase-like"/>
    <property type="match status" value="1"/>
</dbReference>
<organism evidence="2 3">
    <name type="scientific">Micromonospora echinospora</name>
    <name type="common">Micromonospora purpurea</name>
    <dbReference type="NCBI Taxonomy" id="1877"/>
    <lineage>
        <taxon>Bacteria</taxon>
        <taxon>Bacillati</taxon>
        <taxon>Actinomycetota</taxon>
        <taxon>Actinomycetes</taxon>
        <taxon>Micromonosporales</taxon>
        <taxon>Micromonosporaceae</taxon>
        <taxon>Micromonospora</taxon>
    </lineage>
</organism>
<dbReference type="AlphaFoldDB" id="A0A1C4ZAG1"/>